<reference evidence="2 3" key="1">
    <citation type="submission" date="2020-07" db="EMBL/GenBank/DDBJ databases">
        <title>Sequencing the genomes of 1000 actinobacteria strains.</title>
        <authorList>
            <person name="Klenk H.-P."/>
        </authorList>
    </citation>
    <scope>NUCLEOTIDE SEQUENCE [LARGE SCALE GENOMIC DNA]</scope>
    <source>
        <strain evidence="2 3">DSM 22083</strain>
    </source>
</reference>
<dbReference type="EMBL" id="JACCBU010000001">
    <property type="protein sequence ID" value="NYE70729.1"/>
    <property type="molecule type" value="Genomic_DNA"/>
</dbReference>
<evidence type="ECO:0000313" key="3">
    <source>
        <dbReference type="Proteomes" id="UP000569914"/>
    </source>
</evidence>
<dbReference type="AlphaFoldDB" id="A0A7Y9I6M4"/>
<dbReference type="InterPro" id="IPR051678">
    <property type="entry name" value="AGP_Transferase"/>
</dbReference>
<sequence>MTMPERLTGFLEQRYGLRISESEAVLGQGDEASVWRVLGSGRRLIVRASPPERDLAKLAESYALAAVLAGAVPEVTAPIGALDGSVTTRWAGRPISVWPYIEGDFLDRSDHDQLRAAAELLARLHRAGVDWLSARGEKPERPGIGLVHGDFYSRNLLVRDGRIAGLIDWDDARLERLDAELAWATWELGKTPTGDALLLDHAARFLETYRHADGPGQPGADFIRLIRARLIGELGGDDPDYDASLRTALRNVVDDDRHRDLIRSGAG</sequence>
<dbReference type="Gene3D" id="3.90.1200.10">
    <property type="match status" value="1"/>
</dbReference>
<comment type="caution">
    <text evidence="2">The sequence shown here is derived from an EMBL/GenBank/DDBJ whole genome shotgun (WGS) entry which is preliminary data.</text>
</comment>
<feature type="domain" description="Aminoglycoside phosphotransferase" evidence="1">
    <location>
        <begin position="26"/>
        <end position="133"/>
    </location>
</feature>
<keyword evidence="2" id="KW-0808">Transferase</keyword>
<name>A0A7Y9I6M4_9ACTN</name>
<keyword evidence="2" id="KW-0418">Kinase</keyword>
<gene>
    <name evidence="2" type="ORF">BKA15_002058</name>
</gene>
<feature type="domain" description="Aminoglycoside phosphotransferase" evidence="1">
    <location>
        <begin position="143"/>
        <end position="210"/>
    </location>
</feature>
<dbReference type="InterPro" id="IPR002575">
    <property type="entry name" value="Aminoglycoside_PTrfase"/>
</dbReference>
<protein>
    <submittedName>
        <fullName evidence="2">Ser/Thr protein kinase RdoA (MazF antagonist)</fullName>
    </submittedName>
</protein>
<accession>A0A7Y9I6M4</accession>
<organism evidence="2 3">
    <name type="scientific">Microlunatus parietis</name>
    <dbReference type="NCBI Taxonomy" id="682979"/>
    <lineage>
        <taxon>Bacteria</taxon>
        <taxon>Bacillati</taxon>
        <taxon>Actinomycetota</taxon>
        <taxon>Actinomycetes</taxon>
        <taxon>Propionibacteriales</taxon>
        <taxon>Propionibacteriaceae</taxon>
        <taxon>Microlunatus</taxon>
    </lineage>
</organism>
<dbReference type="InterPro" id="IPR011009">
    <property type="entry name" value="Kinase-like_dom_sf"/>
</dbReference>
<dbReference type="Pfam" id="PF01636">
    <property type="entry name" value="APH"/>
    <property type="match status" value="2"/>
</dbReference>
<dbReference type="Proteomes" id="UP000569914">
    <property type="component" value="Unassembled WGS sequence"/>
</dbReference>
<dbReference type="SUPFAM" id="SSF56112">
    <property type="entry name" value="Protein kinase-like (PK-like)"/>
    <property type="match status" value="1"/>
</dbReference>
<proteinExistence type="predicted"/>
<evidence type="ECO:0000313" key="2">
    <source>
        <dbReference type="EMBL" id="NYE70729.1"/>
    </source>
</evidence>
<dbReference type="Gene3D" id="3.30.200.20">
    <property type="entry name" value="Phosphorylase Kinase, domain 1"/>
    <property type="match status" value="1"/>
</dbReference>
<evidence type="ECO:0000259" key="1">
    <source>
        <dbReference type="Pfam" id="PF01636"/>
    </source>
</evidence>
<dbReference type="PANTHER" id="PTHR21310">
    <property type="entry name" value="AMINOGLYCOSIDE PHOSPHOTRANSFERASE-RELATED-RELATED"/>
    <property type="match status" value="1"/>
</dbReference>
<keyword evidence="3" id="KW-1185">Reference proteome</keyword>
<dbReference type="GO" id="GO:0016301">
    <property type="term" value="F:kinase activity"/>
    <property type="evidence" value="ECO:0007669"/>
    <property type="project" value="UniProtKB-KW"/>
</dbReference>